<keyword evidence="5" id="KW-1185">Reference proteome</keyword>
<keyword evidence="1" id="KW-0175">Coiled coil</keyword>
<feature type="region of interest" description="Disordered" evidence="2">
    <location>
        <begin position="45"/>
        <end position="129"/>
    </location>
</feature>
<reference evidence="4 5" key="1">
    <citation type="journal article" date="2009" name="Science">
        <title>Green evolution and dynamic adaptations revealed by genomes of the marine picoeukaryotes Micromonas.</title>
        <authorList>
            <person name="Worden A.Z."/>
            <person name="Lee J.H."/>
            <person name="Mock T."/>
            <person name="Rouze P."/>
            <person name="Simmons M.P."/>
            <person name="Aerts A.L."/>
            <person name="Allen A.E."/>
            <person name="Cuvelier M.L."/>
            <person name="Derelle E."/>
            <person name="Everett M.V."/>
            <person name="Foulon E."/>
            <person name="Grimwood J."/>
            <person name="Gundlach H."/>
            <person name="Henrissat B."/>
            <person name="Napoli C."/>
            <person name="McDonald S.M."/>
            <person name="Parker M.S."/>
            <person name="Rombauts S."/>
            <person name="Salamov A."/>
            <person name="Von Dassow P."/>
            <person name="Badger J.H."/>
            <person name="Coutinho P.M."/>
            <person name="Demir E."/>
            <person name="Dubchak I."/>
            <person name="Gentemann C."/>
            <person name="Eikrem W."/>
            <person name="Gready J.E."/>
            <person name="John U."/>
            <person name="Lanier W."/>
            <person name="Lindquist E.A."/>
            <person name="Lucas S."/>
            <person name="Mayer K.F."/>
            <person name="Moreau H."/>
            <person name="Not F."/>
            <person name="Otillar R."/>
            <person name="Panaud O."/>
            <person name="Pangilinan J."/>
            <person name="Paulsen I."/>
            <person name="Piegu B."/>
            <person name="Poliakov A."/>
            <person name="Robbens S."/>
            <person name="Schmutz J."/>
            <person name="Toulza E."/>
            <person name="Wyss T."/>
            <person name="Zelensky A."/>
            <person name="Zhou K."/>
            <person name="Armbrust E.V."/>
            <person name="Bhattacharya D."/>
            <person name="Goodenough U.W."/>
            <person name="Van de Peer Y."/>
            <person name="Grigoriev I.V."/>
        </authorList>
    </citation>
    <scope>NUCLEOTIDE SEQUENCE [LARGE SCALE GENOMIC DNA]</scope>
    <source>
        <strain evidence="4 5">CCMP1545</strain>
    </source>
</reference>
<feature type="non-terminal residue" evidence="4">
    <location>
        <position position="1020"/>
    </location>
</feature>
<feature type="region of interest" description="Disordered" evidence="2">
    <location>
        <begin position="176"/>
        <end position="203"/>
    </location>
</feature>
<name>C1MPK6_MICPC</name>
<feature type="compositionally biased region" description="Polar residues" evidence="2">
    <location>
        <begin position="113"/>
        <end position="123"/>
    </location>
</feature>
<dbReference type="AlphaFoldDB" id="C1MPK6"/>
<dbReference type="EMBL" id="GG663738">
    <property type="protein sequence ID" value="EEH57922.1"/>
    <property type="molecule type" value="Genomic_DNA"/>
</dbReference>
<feature type="compositionally biased region" description="Polar residues" evidence="2">
    <location>
        <begin position="710"/>
        <end position="747"/>
    </location>
</feature>
<dbReference type="PANTHER" id="PTHR35378:SF2">
    <property type="entry name" value="MUCIN-5AC-LIKE"/>
    <property type="match status" value="1"/>
</dbReference>
<dbReference type="Proteomes" id="UP000001876">
    <property type="component" value="Unassembled WGS sequence"/>
</dbReference>
<dbReference type="RefSeq" id="XP_003057971.1">
    <property type="nucleotide sequence ID" value="XM_003057925.1"/>
</dbReference>
<organism evidence="5">
    <name type="scientific">Micromonas pusilla (strain CCMP1545)</name>
    <name type="common">Picoplanktonic green alga</name>
    <dbReference type="NCBI Taxonomy" id="564608"/>
    <lineage>
        <taxon>Eukaryota</taxon>
        <taxon>Viridiplantae</taxon>
        <taxon>Chlorophyta</taxon>
        <taxon>Mamiellophyceae</taxon>
        <taxon>Mamiellales</taxon>
        <taxon>Mamiellaceae</taxon>
        <taxon>Micromonas</taxon>
    </lineage>
</organism>
<feature type="coiled-coil region" evidence="1">
    <location>
        <begin position="293"/>
        <end position="323"/>
    </location>
</feature>
<evidence type="ECO:0000256" key="3">
    <source>
        <dbReference type="SAM" id="Phobius"/>
    </source>
</evidence>
<keyword evidence="3" id="KW-1133">Transmembrane helix</keyword>
<feature type="compositionally biased region" description="Acidic residues" evidence="2">
    <location>
        <begin position="499"/>
        <end position="511"/>
    </location>
</feature>
<dbReference type="eggNOG" id="KOG1216">
    <property type="taxonomic scope" value="Eukaryota"/>
</dbReference>
<dbReference type="PANTHER" id="PTHR35378">
    <property type="entry name" value="UNNAMED PRODUCT"/>
    <property type="match status" value="1"/>
</dbReference>
<feature type="compositionally biased region" description="Basic and acidic residues" evidence="2">
    <location>
        <begin position="374"/>
        <end position="389"/>
    </location>
</feature>
<keyword evidence="3" id="KW-0472">Membrane</keyword>
<keyword evidence="3" id="KW-0812">Transmembrane</keyword>
<gene>
    <name evidence="4" type="ORF">MICPUCDRAFT_67084</name>
</gene>
<sequence>MLKGYFSSQEPIKILTLTLVPHNLDIVLKQDFSKIDSFDLGLQESSEARRGQCAGSARSFPRPPRTERTPARPQNRRLPRDRFERENPRVEREPRGEGRKKTTIERTPRRARNTISGAPSTTIMGPALRDEHSPLLSGTKRRGSPRVVSLALVAIATIVATILLAARSPAVSARLGLGSRDQPSVAISTSTSSSASRAPHRGWGLLGQSATAPPFASVEEAEAFVAENPTARADFTAAREKVKAAMVKNKALFKAARTKGLAAKKAAEDAVAKRAAFEPLKSAPPSPEKMAAFKAMKEAMKKAKAARKEFKEAKAAAQAGRKEVRDLVKDAAPLKMKAKRLSVAKKYIYRQKQMAAAAAKAAAVAAEQSAPEPEVEHPAPEPEVEHPANETEVENPAPEPEVEHPAPEPEARPDRRAEIPDPENAGSVIEVLHAAGTPDDDCYHILPDGSKSETMPCPHPADSMDSMPGSTMDSMNDDDDDDDDEVDDDEHHDDTMDSMNDDDEDDDDDHHDDDHHDDTMDTMNDDDDDNDDENLIHDPSEFPDEFKAVLSDHGVTDPDGFITDCGVPEDVKNAIEAGKTLQKIFEEEVDEEERKTMDLRGFLSTVCAHHHEDGSTMPSMPEGSMMDSMPGSTMDSMNDTMSSNSSSGGDEPRTPDRRAEIPDPENAGSVTEVLHAAGTPDDDCYHILPDGSKSETMPCPHPADSMDSMPGSTMDSMPGSTIDSMPGSTIDSMPGSTVDSMPGSTGDCNVPDWCSTYPPEMAKEKPECQCPESLHPLPTMDSIPGSTTEPEVQTTEPEVPTTEPEVPTTEPEVQPEVPTTEPEVQPEVPTTEPEVQTTEPEVPTTEPEAPTTEPEVQPEVPTTEPEVQPEVPTTEPEVQTTEPEVPTTEPEVQPEVPTTEPEVQTTEPEVPTTEPEVQPEVPTTEPEVQPEVPTTEPEVQPEVPTTEPEVQTTEPEVPTTEPEVPTTEPEVPTTEPEVPATEPEVPTTEPEVPTTEPEVPTTEPEVPTTKPEVDVQTGSA</sequence>
<feature type="compositionally biased region" description="Basic and acidic residues" evidence="2">
    <location>
        <begin position="78"/>
        <end position="108"/>
    </location>
</feature>
<evidence type="ECO:0000313" key="5">
    <source>
        <dbReference type="Proteomes" id="UP000001876"/>
    </source>
</evidence>
<dbReference type="KEGG" id="mpp:MICPUCDRAFT_67084"/>
<feature type="compositionally biased region" description="Low complexity" evidence="2">
    <location>
        <begin position="787"/>
        <end position="1009"/>
    </location>
</feature>
<proteinExistence type="predicted"/>
<feature type="compositionally biased region" description="Acidic residues" evidence="2">
    <location>
        <begin position="523"/>
        <end position="533"/>
    </location>
</feature>
<accession>C1MPK6</accession>
<feature type="compositionally biased region" description="Basic and acidic residues" evidence="2">
    <location>
        <begin position="401"/>
        <end position="419"/>
    </location>
</feature>
<feature type="compositionally biased region" description="Acidic residues" evidence="2">
    <location>
        <begin position="475"/>
        <end position="491"/>
    </location>
</feature>
<evidence type="ECO:0000256" key="2">
    <source>
        <dbReference type="SAM" id="MobiDB-lite"/>
    </source>
</evidence>
<feature type="compositionally biased region" description="Basic and acidic residues" evidence="2">
    <location>
        <begin position="650"/>
        <end position="661"/>
    </location>
</feature>
<evidence type="ECO:0000256" key="1">
    <source>
        <dbReference type="SAM" id="Coils"/>
    </source>
</evidence>
<feature type="compositionally biased region" description="Low complexity" evidence="2">
    <location>
        <begin position="631"/>
        <end position="649"/>
    </location>
</feature>
<dbReference type="STRING" id="564608.C1MPK6"/>
<feature type="region of interest" description="Disordered" evidence="2">
    <location>
        <begin position="365"/>
        <end position="540"/>
    </location>
</feature>
<dbReference type="OMA" id="DCYHILP"/>
<feature type="compositionally biased region" description="Low complexity" evidence="2">
    <location>
        <begin position="184"/>
        <end position="196"/>
    </location>
</feature>
<dbReference type="GeneID" id="9683087"/>
<evidence type="ECO:0000313" key="4">
    <source>
        <dbReference type="EMBL" id="EEH57922.1"/>
    </source>
</evidence>
<protein>
    <submittedName>
        <fullName evidence="4">Predicted protein</fullName>
    </submittedName>
</protein>
<feature type="transmembrane region" description="Helical" evidence="3">
    <location>
        <begin position="147"/>
        <end position="166"/>
    </location>
</feature>
<feature type="region of interest" description="Disordered" evidence="2">
    <location>
        <begin position="610"/>
        <end position="1020"/>
    </location>
</feature>